<name>F3PYJ8_9BACE</name>
<gene>
    <name evidence="2" type="ORF">HMPREF9446_03846</name>
</gene>
<sequence length="78" mass="8414">MPSNPDSISTPAMVSASASTIVSGAICGSSAPNTHTLFSATIHILIPVIDGIYLILSKDVVLFYLFYSFTHYHGYNYL</sequence>
<dbReference type="Proteomes" id="UP000003416">
    <property type="component" value="Unassembled WGS sequence"/>
</dbReference>
<organism evidence="2 3">
    <name type="scientific">Bacteroides fluxus YIT 12057</name>
    <dbReference type="NCBI Taxonomy" id="763034"/>
    <lineage>
        <taxon>Bacteria</taxon>
        <taxon>Pseudomonadati</taxon>
        <taxon>Bacteroidota</taxon>
        <taxon>Bacteroidia</taxon>
        <taxon>Bacteroidales</taxon>
        <taxon>Bacteroidaceae</taxon>
        <taxon>Bacteroides</taxon>
    </lineage>
</organism>
<evidence type="ECO:0000313" key="3">
    <source>
        <dbReference type="Proteomes" id="UP000003416"/>
    </source>
</evidence>
<keyword evidence="1" id="KW-1133">Transmembrane helix</keyword>
<protein>
    <submittedName>
        <fullName evidence="2">Conserved domain protein</fullName>
    </submittedName>
</protein>
<keyword evidence="3" id="KW-1185">Reference proteome</keyword>
<proteinExistence type="predicted"/>
<comment type="caution">
    <text evidence="2">The sequence shown here is derived from an EMBL/GenBank/DDBJ whole genome shotgun (WGS) entry which is preliminary data.</text>
</comment>
<feature type="transmembrane region" description="Helical" evidence="1">
    <location>
        <begin position="12"/>
        <end position="31"/>
    </location>
</feature>
<keyword evidence="1" id="KW-0472">Membrane</keyword>
<dbReference type="EMBL" id="AFBN01000112">
    <property type="protein sequence ID" value="EGF49958.1"/>
    <property type="molecule type" value="Genomic_DNA"/>
</dbReference>
<keyword evidence="1" id="KW-0812">Transmembrane</keyword>
<dbReference type="AlphaFoldDB" id="F3PYJ8"/>
<reference evidence="2 3" key="1">
    <citation type="submission" date="2011-02" db="EMBL/GenBank/DDBJ databases">
        <authorList>
            <person name="Weinstock G."/>
            <person name="Sodergren E."/>
            <person name="Clifton S."/>
            <person name="Fulton L."/>
            <person name="Fulton B."/>
            <person name="Courtney L."/>
            <person name="Fronick C."/>
            <person name="Harrison M."/>
            <person name="Strong C."/>
            <person name="Farmer C."/>
            <person name="Delahaunty K."/>
            <person name="Markovic C."/>
            <person name="Hall O."/>
            <person name="Minx P."/>
            <person name="Tomlinson C."/>
            <person name="Mitreva M."/>
            <person name="Hou S."/>
            <person name="Chen J."/>
            <person name="Wollam A."/>
            <person name="Pepin K.H."/>
            <person name="Johnson M."/>
            <person name="Bhonagiri V."/>
            <person name="Zhang X."/>
            <person name="Suruliraj S."/>
            <person name="Warren W."/>
            <person name="Chinwalla A."/>
            <person name="Mardis E.R."/>
            <person name="Wilson R.K."/>
        </authorList>
    </citation>
    <scope>NUCLEOTIDE SEQUENCE [LARGE SCALE GENOMIC DNA]</scope>
    <source>
        <strain evidence="2 3">YIT 12057</strain>
    </source>
</reference>
<evidence type="ECO:0000313" key="2">
    <source>
        <dbReference type="EMBL" id="EGF49958.1"/>
    </source>
</evidence>
<accession>F3PYJ8</accession>
<evidence type="ECO:0000256" key="1">
    <source>
        <dbReference type="SAM" id="Phobius"/>
    </source>
</evidence>
<dbReference type="HOGENOM" id="CLU_2614584_0_0_10"/>
<feature type="transmembrane region" description="Helical" evidence="1">
    <location>
        <begin position="37"/>
        <end position="56"/>
    </location>
</feature>